<feature type="signal peptide" evidence="2">
    <location>
        <begin position="1"/>
        <end position="27"/>
    </location>
</feature>
<protein>
    <recommendedName>
        <fullName evidence="5">Cnidarian restricted protein</fullName>
    </recommendedName>
</protein>
<dbReference type="GeneID" id="136814226"/>
<keyword evidence="1" id="KW-1133">Transmembrane helix</keyword>
<evidence type="ECO:0000256" key="1">
    <source>
        <dbReference type="SAM" id="Phobius"/>
    </source>
</evidence>
<sequence>MAPLPFHNKHLMATLPILIFYFGVLQASICRDDWRLRNYHQCIITDNDTIIIQYKINKTTSTIQQQNHTSQFYLHIQETSNRKANRTIKCRPQPSTDKDQHTVYVDCEDFKHTPKFFGNELWLYYHLTLMESFFNNSVRKRQNRTVEKDYDYQPTWYSSHCCTNYYKFLGLQAETDYSAITLRWQKRWFYTKSMTVRYWDADRTLNISRQVKVVCQTDYCETSITKLVLCKDYHACVAFQLEPSSERCLQVKTRCDETKREKSQQETEDKDKGQFKVEMAISLSAMAIVIIGGLLIVLAVKTKRKTTRNPRIPGDENEQIIPRGLETDSEEVLSLDQIDPSFVTYEYPRAMSIKSDEIENIISNDRNVLLEY</sequence>
<evidence type="ECO:0000313" key="3">
    <source>
        <dbReference type="EnsemblMetazoa" id="CLYHEMP008156.1"/>
    </source>
</evidence>
<accession>A0A7M5VC11</accession>
<name>A0A7M5VC11_9CNID</name>
<keyword evidence="2" id="KW-0732">Signal</keyword>
<organism evidence="3 4">
    <name type="scientific">Clytia hemisphaerica</name>
    <dbReference type="NCBI Taxonomy" id="252671"/>
    <lineage>
        <taxon>Eukaryota</taxon>
        <taxon>Metazoa</taxon>
        <taxon>Cnidaria</taxon>
        <taxon>Hydrozoa</taxon>
        <taxon>Hydroidolina</taxon>
        <taxon>Leptothecata</taxon>
        <taxon>Obeliida</taxon>
        <taxon>Clytiidae</taxon>
        <taxon>Clytia</taxon>
    </lineage>
</organism>
<feature type="transmembrane region" description="Helical" evidence="1">
    <location>
        <begin position="279"/>
        <end position="300"/>
    </location>
</feature>
<proteinExistence type="predicted"/>
<dbReference type="RefSeq" id="XP_066926843.1">
    <property type="nucleotide sequence ID" value="XM_067070742.1"/>
</dbReference>
<dbReference type="EnsemblMetazoa" id="CLYHEMT008156.1">
    <property type="protein sequence ID" value="CLYHEMP008156.1"/>
    <property type="gene ID" value="CLYHEMG008156"/>
</dbReference>
<evidence type="ECO:0008006" key="5">
    <source>
        <dbReference type="Google" id="ProtNLM"/>
    </source>
</evidence>
<evidence type="ECO:0000256" key="2">
    <source>
        <dbReference type="SAM" id="SignalP"/>
    </source>
</evidence>
<evidence type="ECO:0000313" key="4">
    <source>
        <dbReference type="Proteomes" id="UP000594262"/>
    </source>
</evidence>
<keyword evidence="4" id="KW-1185">Reference proteome</keyword>
<keyword evidence="1" id="KW-0472">Membrane</keyword>
<dbReference type="Proteomes" id="UP000594262">
    <property type="component" value="Unplaced"/>
</dbReference>
<keyword evidence="1" id="KW-0812">Transmembrane</keyword>
<reference evidence="3" key="1">
    <citation type="submission" date="2021-01" db="UniProtKB">
        <authorList>
            <consortium name="EnsemblMetazoa"/>
        </authorList>
    </citation>
    <scope>IDENTIFICATION</scope>
</reference>
<feature type="chain" id="PRO_5029752322" description="Cnidarian restricted protein" evidence="2">
    <location>
        <begin position="28"/>
        <end position="372"/>
    </location>
</feature>
<dbReference type="AlphaFoldDB" id="A0A7M5VC11"/>